<dbReference type="Proteomes" id="UP000601055">
    <property type="component" value="Unassembled WGS sequence"/>
</dbReference>
<protein>
    <submittedName>
        <fullName evidence="2">Uncharacterized protein</fullName>
    </submittedName>
</protein>
<proteinExistence type="predicted"/>
<keyword evidence="3" id="KW-1185">Reference proteome</keyword>
<keyword evidence="1" id="KW-0472">Membrane</keyword>
<sequence length="74" mass="8376">MGWFKRKMGEDNGASLDMVSERIAGSILHWQVRFSAKLNALAKKINKRLLMALMVIAGLLFGGYCLWLVCSLFR</sequence>
<comment type="caution">
    <text evidence="2">The sequence shown here is derived from an EMBL/GenBank/DDBJ whole genome shotgun (WGS) entry which is preliminary data.</text>
</comment>
<evidence type="ECO:0000256" key="1">
    <source>
        <dbReference type="SAM" id="Phobius"/>
    </source>
</evidence>
<gene>
    <name evidence="2" type="ORF">GM921_15050</name>
</gene>
<dbReference type="EMBL" id="WNXD01000002">
    <property type="protein sequence ID" value="MBB2146819.1"/>
    <property type="molecule type" value="Genomic_DNA"/>
</dbReference>
<name>A0A923IX56_9SPHI</name>
<dbReference type="RefSeq" id="WP_182923457.1">
    <property type="nucleotide sequence ID" value="NZ_WNXD01000002.1"/>
</dbReference>
<evidence type="ECO:0000313" key="2">
    <source>
        <dbReference type="EMBL" id="MBB2146819.1"/>
    </source>
</evidence>
<dbReference type="AlphaFoldDB" id="A0A923IX56"/>
<keyword evidence="1" id="KW-1133">Transmembrane helix</keyword>
<organism evidence="2 3">
    <name type="scientific">Pedobacter planticolens</name>
    <dbReference type="NCBI Taxonomy" id="2679964"/>
    <lineage>
        <taxon>Bacteria</taxon>
        <taxon>Pseudomonadati</taxon>
        <taxon>Bacteroidota</taxon>
        <taxon>Sphingobacteriia</taxon>
        <taxon>Sphingobacteriales</taxon>
        <taxon>Sphingobacteriaceae</taxon>
        <taxon>Pedobacter</taxon>
    </lineage>
</organism>
<reference evidence="2" key="1">
    <citation type="submission" date="2019-11" db="EMBL/GenBank/DDBJ databases">
        <title>Description of Pedobacter sp. LMG 31464T.</title>
        <authorList>
            <person name="Carlier A."/>
            <person name="Qi S."/>
            <person name="Vandamme P."/>
        </authorList>
    </citation>
    <scope>NUCLEOTIDE SEQUENCE</scope>
    <source>
        <strain evidence="2">LMG 31464</strain>
    </source>
</reference>
<evidence type="ECO:0000313" key="3">
    <source>
        <dbReference type="Proteomes" id="UP000601055"/>
    </source>
</evidence>
<accession>A0A923IX56</accession>
<feature type="transmembrane region" description="Helical" evidence="1">
    <location>
        <begin position="49"/>
        <end position="69"/>
    </location>
</feature>
<keyword evidence="1" id="KW-0812">Transmembrane</keyword>